<dbReference type="CDD" id="cd03057">
    <property type="entry name" value="GST_N_Beta"/>
    <property type="match status" value="1"/>
</dbReference>
<dbReference type="InterPro" id="IPR004046">
    <property type="entry name" value="GST_C"/>
</dbReference>
<dbReference type="SFLD" id="SFLDS00019">
    <property type="entry name" value="Glutathione_Transferase_(cytos"/>
    <property type="match status" value="1"/>
</dbReference>
<organism evidence="5 6">
    <name type="scientific">Ophiobolus disseminans</name>
    <dbReference type="NCBI Taxonomy" id="1469910"/>
    <lineage>
        <taxon>Eukaryota</taxon>
        <taxon>Fungi</taxon>
        <taxon>Dikarya</taxon>
        <taxon>Ascomycota</taxon>
        <taxon>Pezizomycotina</taxon>
        <taxon>Dothideomycetes</taxon>
        <taxon>Pleosporomycetidae</taxon>
        <taxon>Pleosporales</taxon>
        <taxon>Pleosporineae</taxon>
        <taxon>Phaeosphaeriaceae</taxon>
        <taxon>Ophiobolus</taxon>
    </lineage>
</organism>
<dbReference type="PROSITE" id="PS50405">
    <property type="entry name" value="GST_CTER"/>
    <property type="match status" value="1"/>
</dbReference>
<dbReference type="SFLD" id="SFLDG01150">
    <property type="entry name" value="Main.1:_Beta-like"/>
    <property type="match status" value="1"/>
</dbReference>
<dbReference type="Pfam" id="PF02798">
    <property type="entry name" value="GST_N"/>
    <property type="match status" value="1"/>
</dbReference>
<evidence type="ECO:0000313" key="5">
    <source>
        <dbReference type="EMBL" id="KAF2822872.1"/>
    </source>
</evidence>
<dbReference type="Pfam" id="PF00043">
    <property type="entry name" value="GST_C"/>
    <property type="match status" value="1"/>
</dbReference>
<comment type="similarity">
    <text evidence="1 2">Belongs to the GST superfamily.</text>
</comment>
<dbReference type="InterPro" id="IPR036282">
    <property type="entry name" value="Glutathione-S-Trfase_C_sf"/>
</dbReference>
<dbReference type="SUPFAM" id="SSF52833">
    <property type="entry name" value="Thioredoxin-like"/>
    <property type="match status" value="1"/>
</dbReference>
<dbReference type="PANTHER" id="PTHR44051">
    <property type="entry name" value="GLUTATHIONE S-TRANSFERASE-RELATED"/>
    <property type="match status" value="1"/>
</dbReference>
<reference evidence="5" key="1">
    <citation type="journal article" date="2020" name="Stud. Mycol.">
        <title>101 Dothideomycetes genomes: a test case for predicting lifestyles and emergence of pathogens.</title>
        <authorList>
            <person name="Haridas S."/>
            <person name="Albert R."/>
            <person name="Binder M."/>
            <person name="Bloem J."/>
            <person name="Labutti K."/>
            <person name="Salamov A."/>
            <person name="Andreopoulos B."/>
            <person name="Baker S."/>
            <person name="Barry K."/>
            <person name="Bills G."/>
            <person name="Bluhm B."/>
            <person name="Cannon C."/>
            <person name="Castanera R."/>
            <person name="Culley D."/>
            <person name="Daum C."/>
            <person name="Ezra D."/>
            <person name="Gonzalez J."/>
            <person name="Henrissat B."/>
            <person name="Kuo A."/>
            <person name="Liang C."/>
            <person name="Lipzen A."/>
            <person name="Lutzoni F."/>
            <person name="Magnuson J."/>
            <person name="Mondo S."/>
            <person name="Nolan M."/>
            <person name="Ohm R."/>
            <person name="Pangilinan J."/>
            <person name="Park H.-J."/>
            <person name="Ramirez L."/>
            <person name="Alfaro M."/>
            <person name="Sun H."/>
            <person name="Tritt A."/>
            <person name="Yoshinaga Y."/>
            <person name="Zwiers L.-H."/>
            <person name="Turgeon B."/>
            <person name="Goodwin S."/>
            <person name="Spatafora J."/>
            <person name="Crous P."/>
            <person name="Grigoriev I."/>
        </authorList>
    </citation>
    <scope>NUCLEOTIDE SEQUENCE</scope>
    <source>
        <strain evidence="5">CBS 113818</strain>
    </source>
</reference>
<dbReference type="EMBL" id="MU006233">
    <property type="protein sequence ID" value="KAF2822872.1"/>
    <property type="molecule type" value="Genomic_DNA"/>
</dbReference>
<gene>
    <name evidence="5" type="ORF">CC86DRAFT_372668</name>
</gene>
<evidence type="ECO:0000256" key="2">
    <source>
        <dbReference type="RuleBase" id="RU003494"/>
    </source>
</evidence>
<dbReference type="CDD" id="cd03188">
    <property type="entry name" value="GST_C_Beta"/>
    <property type="match status" value="1"/>
</dbReference>
<evidence type="ECO:0000259" key="4">
    <source>
        <dbReference type="PROSITE" id="PS50405"/>
    </source>
</evidence>
<feature type="domain" description="GST N-terminal" evidence="3">
    <location>
        <begin position="2"/>
        <end position="81"/>
    </location>
</feature>
<sequence>MAPKLHLYMSTGACSLAPHIALQESGLEFTTTDLGAKRGYPAEHLHLNPKGRVPILDLDGERITETPAILGVISALAPEKKLLGSTLLERARAQEWLAWLCGTLHGQGFGALFRPARFVGDKEELYDVIKAIGLQCVKNSFAYINEKLEGKPFAVGDAFTAVDAYLYVFYRWGNMLRLGMKENYPNYARLVDEVVKLDSVRKAVDAEGISFDGTL</sequence>
<dbReference type="InterPro" id="IPR010987">
    <property type="entry name" value="Glutathione-S-Trfase_C-like"/>
</dbReference>
<dbReference type="Gene3D" id="3.40.30.10">
    <property type="entry name" value="Glutaredoxin"/>
    <property type="match status" value="1"/>
</dbReference>
<keyword evidence="6" id="KW-1185">Reference proteome</keyword>
<dbReference type="InterPro" id="IPR036249">
    <property type="entry name" value="Thioredoxin-like_sf"/>
</dbReference>
<dbReference type="InterPro" id="IPR040079">
    <property type="entry name" value="Glutathione_S-Trfase"/>
</dbReference>
<accession>A0A6A6ZP62</accession>
<dbReference type="InterPro" id="IPR004045">
    <property type="entry name" value="Glutathione_S-Trfase_N"/>
</dbReference>
<dbReference type="AlphaFoldDB" id="A0A6A6ZP62"/>
<evidence type="ECO:0000313" key="6">
    <source>
        <dbReference type="Proteomes" id="UP000799424"/>
    </source>
</evidence>
<dbReference type="SUPFAM" id="SSF47616">
    <property type="entry name" value="GST C-terminal domain-like"/>
    <property type="match status" value="1"/>
</dbReference>
<dbReference type="PROSITE" id="PS50404">
    <property type="entry name" value="GST_NTER"/>
    <property type="match status" value="1"/>
</dbReference>
<evidence type="ECO:0000256" key="1">
    <source>
        <dbReference type="ARBA" id="ARBA00007409"/>
    </source>
</evidence>
<feature type="domain" description="GST C-terminal" evidence="4">
    <location>
        <begin position="86"/>
        <end position="215"/>
    </location>
</feature>
<dbReference type="SFLD" id="SFLDG00358">
    <property type="entry name" value="Main_(cytGST)"/>
    <property type="match status" value="1"/>
</dbReference>
<name>A0A6A6ZP62_9PLEO</name>
<dbReference type="OrthoDB" id="2309723at2759"/>
<evidence type="ECO:0000259" key="3">
    <source>
        <dbReference type="PROSITE" id="PS50404"/>
    </source>
</evidence>
<protein>
    <submittedName>
        <fullName evidence="5">Glutathione S-transferase</fullName>
    </submittedName>
</protein>
<dbReference type="Proteomes" id="UP000799424">
    <property type="component" value="Unassembled WGS sequence"/>
</dbReference>
<dbReference type="Gene3D" id="1.20.1050.10">
    <property type="match status" value="1"/>
</dbReference>
<proteinExistence type="inferred from homology"/>
<dbReference type="PANTHER" id="PTHR44051:SF8">
    <property type="entry name" value="GLUTATHIONE S-TRANSFERASE GSTA"/>
    <property type="match status" value="1"/>
</dbReference>